<evidence type="ECO:0000256" key="8">
    <source>
        <dbReference type="RuleBase" id="RU000461"/>
    </source>
</evidence>
<evidence type="ECO:0000256" key="7">
    <source>
        <dbReference type="PIRSR" id="PIRSR602401-1"/>
    </source>
</evidence>
<keyword evidence="3 7" id="KW-0479">Metal-binding</keyword>
<comment type="similarity">
    <text evidence="1 8">Belongs to the cytochrome P450 family.</text>
</comment>
<dbReference type="PRINTS" id="PR00463">
    <property type="entry name" value="EP450I"/>
</dbReference>
<dbReference type="PANTHER" id="PTHR24291">
    <property type="entry name" value="CYTOCHROME P450 FAMILY 4"/>
    <property type="match status" value="1"/>
</dbReference>
<evidence type="ECO:0000256" key="2">
    <source>
        <dbReference type="ARBA" id="ARBA00022617"/>
    </source>
</evidence>
<dbReference type="PRINTS" id="PR00385">
    <property type="entry name" value="P450"/>
</dbReference>
<comment type="caution">
    <text evidence="9">The sequence shown here is derived from an EMBL/GenBank/DDBJ whole genome shotgun (WGS) entry which is preliminary data.</text>
</comment>
<accession>A0A848G2K3</accession>
<keyword evidence="6 8" id="KW-0503">Monooxygenase</keyword>
<dbReference type="PANTHER" id="PTHR24291:SF50">
    <property type="entry name" value="BIFUNCTIONAL ALBAFLAVENONE MONOOXYGENASE_TERPENE SYNTHASE"/>
    <property type="match status" value="1"/>
</dbReference>
<name>A0A848G2K3_9RHOO</name>
<evidence type="ECO:0000313" key="9">
    <source>
        <dbReference type="EMBL" id="NML26427.1"/>
    </source>
</evidence>
<keyword evidence="2 7" id="KW-0349">Heme</keyword>
<comment type="cofactor">
    <cofactor evidence="7">
        <name>heme</name>
        <dbReference type="ChEBI" id="CHEBI:30413"/>
    </cofactor>
</comment>
<evidence type="ECO:0000256" key="1">
    <source>
        <dbReference type="ARBA" id="ARBA00010617"/>
    </source>
</evidence>
<dbReference type="Pfam" id="PF00067">
    <property type="entry name" value="p450"/>
    <property type="match status" value="2"/>
</dbReference>
<dbReference type="InterPro" id="IPR050196">
    <property type="entry name" value="Cytochrome_P450_Monoox"/>
</dbReference>
<evidence type="ECO:0000256" key="5">
    <source>
        <dbReference type="ARBA" id="ARBA00023004"/>
    </source>
</evidence>
<dbReference type="GO" id="GO:0004497">
    <property type="term" value="F:monooxygenase activity"/>
    <property type="evidence" value="ECO:0007669"/>
    <property type="project" value="UniProtKB-KW"/>
</dbReference>
<dbReference type="GO" id="GO:0016705">
    <property type="term" value="F:oxidoreductase activity, acting on paired donors, with incorporation or reduction of molecular oxygen"/>
    <property type="evidence" value="ECO:0007669"/>
    <property type="project" value="InterPro"/>
</dbReference>
<dbReference type="InterPro" id="IPR017972">
    <property type="entry name" value="Cyt_P450_CS"/>
</dbReference>
<dbReference type="AlphaFoldDB" id="A0A848G2K3"/>
<proteinExistence type="inferred from homology"/>
<keyword evidence="10" id="KW-1185">Reference proteome</keyword>
<gene>
    <name evidence="9" type="ORF">HHL15_11790</name>
</gene>
<dbReference type="InterPro" id="IPR001128">
    <property type="entry name" value="Cyt_P450"/>
</dbReference>
<organism evidence="9 10">
    <name type="scientific">Zoogloea dura</name>
    <dbReference type="NCBI Taxonomy" id="2728840"/>
    <lineage>
        <taxon>Bacteria</taxon>
        <taxon>Pseudomonadati</taxon>
        <taxon>Pseudomonadota</taxon>
        <taxon>Betaproteobacteria</taxon>
        <taxon>Rhodocyclales</taxon>
        <taxon>Zoogloeaceae</taxon>
        <taxon>Zoogloea</taxon>
    </lineage>
</organism>
<dbReference type="GO" id="GO:0020037">
    <property type="term" value="F:heme binding"/>
    <property type="evidence" value="ECO:0007669"/>
    <property type="project" value="InterPro"/>
</dbReference>
<evidence type="ECO:0000256" key="4">
    <source>
        <dbReference type="ARBA" id="ARBA00023002"/>
    </source>
</evidence>
<sequence>MLVLLKALARLSGWSSLVCRLAVVILRNPLRLLGWKAYERWLLTLRLPVGGLALANDPAIVEAVLRNRDGVFPKSSHLTAILRPLIGEGVFGQGGGEAVKDMRKAYFLALAGVPGEEVERVSRRLSREYLARWQAAPSGVAVPRELSRLTIDIVTECLLGGRFTPAQSEAFVDAFFTYHRRASAFLLMCSGNALRDTPALLGRMELEPVGLSLREMIQERFVTPWLDRPEAAWPPFHRQVLDTLRRTSGEVADRAVLEARLLDEVAVMILAGHETTASVLSWLLWELSGGALPDGDRPQAESVDALIQESLRLYPPIAFFLRDVEAVTEFRGKTLAAGSAILVSPWTLQRHKGLWQDAERFCPARWLRKEGAATHDRNTFVPFGGGSRLCPGKHFAGIEMQAIVEEIVSGATLRRVDSTPPRPLGALTTRPHYDFRLAFGAP</sequence>
<dbReference type="EMBL" id="JABBGA010000008">
    <property type="protein sequence ID" value="NML26427.1"/>
    <property type="molecule type" value="Genomic_DNA"/>
</dbReference>
<dbReference type="SUPFAM" id="SSF48264">
    <property type="entry name" value="Cytochrome P450"/>
    <property type="match status" value="1"/>
</dbReference>
<dbReference type="RefSeq" id="WP_169145966.1">
    <property type="nucleotide sequence ID" value="NZ_JABBGA010000008.1"/>
</dbReference>
<keyword evidence="5 7" id="KW-0408">Iron</keyword>
<evidence type="ECO:0000256" key="3">
    <source>
        <dbReference type="ARBA" id="ARBA00022723"/>
    </source>
</evidence>
<evidence type="ECO:0000256" key="6">
    <source>
        <dbReference type="ARBA" id="ARBA00023033"/>
    </source>
</evidence>
<dbReference type="Proteomes" id="UP000580043">
    <property type="component" value="Unassembled WGS sequence"/>
</dbReference>
<feature type="binding site" description="axial binding residue" evidence="7">
    <location>
        <position position="390"/>
    </location>
    <ligand>
        <name>heme</name>
        <dbReference type="ChEBI" id="CHEBI:30413"/>
    </ligand>
    <ligandPart>
        <name>Fe</name>
        <dbReference type="ChEBI" id="CHEBI:18248"/>
    </ligandPart>
</feature>
<keyword evidence="4 8" id="KW-0560">Oxidoreductase</keyword>
<dbReference type="InterPro" id="IPR036396">
    <property type="entry name" value="Cyt_P450_sf"/>
</dbReference>
<protein>
    <submittedName>
        <fullName evidence="9">Cytochrome P450</fullName>
    </submittedName>
</protein>
<dbReference type="InterPro" id="IPR002401">
    <property type="entry name" value="Cyt_P450_E_grp-I"/>
</dbReference>
<dbReference type="GO" id="GO:0005506">
    <property type="term" value="F:iron ion binding"/>
    <property type="evidence" value="ECO:0007669"/>
    <property type="project" value="InterPro"/>
</dbReference>
<dbReference type="Gene3D" id="1.10.630.10">
    <property type="entry name" value="Cytochrome P450"/>
    <property type="match status" value="1"/>
</dbReference>
<dbReference type="PROSITE" id="PS00086">
    <property type="entry name" value="CYTOCHROME_P450"/>
    <property type="match status" value="1"/>
</dbReference>
<reference evidence="9 10" key="1">
    <citation type="submission" date="2020-04" db="EMBL/GenBank/DDBJ databases">
        <title>Zoogloea sp. G-4-1-14 isolated from soil.</title>
        <authorList>
            <person name="Dahal R.H."/>
        </authorList>
    </citation>
    <scope>NUCLEOTIDE SEQUENCE [LARGE SCALE GENOMIC DNA]</scope>
    <source>
        <strain evidence="9 10">G-4-1-14</strain>
    </source>
</reference>
<evidence type="ECO:0000313" key="10">
    <source>
        <dbReference type="Proteomes" id="UP000580043"/>
    </source>
</evidence>